<dbReference type="OrthoDB" id="9801841at2"/>
<evidence type="ECO:0000256" key="5">
    <source>
        <dbReference type="SAM" id="MobiDB-lite"/>
    </source>
</evidence>
<keyword evidence="8" id="KW-0723">Serine/threonine-protein kinase</keyword>
<feature type="compositionally biased region" description="Polar residues" evidence="5">
    <location>
        <begin position="445"/>
        <end position="459"/>
    </location>
</feature>
<name>A0A4U1JAK2_9BACT</name>
<keyword evidence="6" id="KW-0812">Transmembrane</keyword>
<organism evidence="8 9">
    <name type="scientific">Polyangium fumosum</name>
    <dbReference type="NCBI Taxonomy" id="889272"/>
    <lineage>
        <taxon>Bacteria</taxon>
        <taxon>Pseudomonadati</taxon>
        <taxon>Myxococcota</taxon>
        <taxon>Polyangia</taxon>
        <taxon>Polyangiales</taxon>
        <taxon>Polyangiaceae</taxon>
        <taxon>Polyangium</taxon>
    </lineage>
</organism>
<gene>
    <name evidence="8" type="ORF">E8A74_20630</name>
</gene>
<feature type="compositionally biased region" description="Low complexity" evidence="5">
    <location>
        <begin position="598"/>
        <end position="632"/>
    </location>
</feature>
<dbReference type="Gene3D" id="3.30.200.20">
    <property type="entry name" value="Phosphorylase Kinase, domain 1"/>
    <property type="match status" value="1"/>
</dbReference>
<sequence length="638" mass="67540">MARPPIRARRGRSGTSGPSRRSRSGPASPSPRCRRSSTRRSRASAPAPRTTSSARPCAARCSAPAPSTRSTDRRVSQTNERLPISQRRVFVARAAKVYPRDPMSESQDVPERLGRYEIVERLASGGMGEVFIARFVAPGGFVKPVAVKRIHPYLAEDETFILMLHDEANVAAAIRHPNIISTIDVGSETGNHFVVLDYANGDPLQRMLRDIRKNHGTAFPDWMVAWIGAEVASALHAAHEAKNLEGESLEIIHRDVSTSNVILSDAGHPMLFDFGVAKAKQRMVQTSHGELKGKLPYMAPETFRGEAVDRTVDVFSLGVMLYELCTGNSPFARNSDLETIMALQSAVVEPPSQVRDAIHASLDPIVMRTMARDRAERYPTALAVENDLRAWARARGAPHDAASAAAWIAETFPDRCAWRKALLARVASNTPRAQMSSAPRIHTLTPGSFTPPSHPTGQLATPAPPSARLGTLTPGQVPQIPGPQGHTPAPSSYVPFAIGPEQSGTTSASIPGVAQSDPQALGLESARPRGALSMLHVFLAVFITLLLGGGAFVLLSTRSGGGDDTQTAAAAPASVIVFVPAPSSSVIPAALPSSSAAQDPLAASAKPAAKAGATAPKAGSTSSPPPTKKGGPLVRSYD</sequence>
<dbReference type="InterPro" id="IPR011009">
    <property type="entry name" value="Kinase-like_dom_sf"/>
</dbReference>
<feature type="region of interest" description="Disordered" evidence="5">
    <location>
        <begin position="598"/>
        <end position="638"/>
    </location>
</feature>
<keyword evidence="6" id="KW-1133">Transmembrane helix</keyword>
<keyword evidence="9" id="KW-1185">Reference proteome</keyword>
<dbReference type="GO" id="GO:0005524">
    <property type="term" value="F:ATP binding"/>
    <property type="evidence" value="ECO:0007669"/>
    <property type="project" value="UniProtKB-KW"/>
</dbReference>
<dbReference type="EMBL" id="SSMQ01000020">
    <property type="protein sequence ID" value="TKD06324.1"/>
    <property type="molecule type" value="Genomic_DNA"/>
</dbReference>
<feature type="region of interest" description="Disordered" evidence="5">
    <location>
        <begin position="1"/>
        <end position="82"/>
    </location>
</feature>
<feature type="compositionally biased region" description="Low complexity" evidence="5">
    <location>
        <begin position="13"/>
        <end position="31"/>
    </location>
</feature>
<keyword evidence="1" id="KW-0808">Transferase</keyword>
<feature type="domain" description="Protein kinase" evidence="7">
    <location>
        <begin position="116"/>
        <end position="392"/>
    </location>
</feature>
<evidence type="ECO:0000259" key="7">
    <source>
        <dbReference type="PROSITE" id="PS50011"/>
    </source>
</evidence>
<keyword evidence="4" id="KW-0067">ATP-binding</keyword>
<protein>
    <submittedName>
        <fullName evidence="8">Serine/threonine protein kinase</fullName>
    </submittedName>
</protein>
<evidence type="ECO:0000256" key="2">
    <source>
        <dbReference type="ARBA" id="ARBA00022741"/>
    </source>
</evidence>
<dbReference type="Proteomes" id="UP000309215">
    <property type="component" value="Unassembled WGS sequence"/>
</dbReference>
<proteinExistence type="predicted"/>
<dbReference type="InterPro" id="IPR000719">
    <property type="entry name" value="Prot_kinase_dom"/>
</dbReference>
<dbReference type="GO" id="GO:0004674">
    <property type="term" value="F:protein serine/threonine kinase activity"/>
    <property type="evidence" value="ECO:0007669"/>
    <property type="project" value="UniProtKB-KW"/>
</dbReference>
<feature type="compositionally biased region" description="Low complexity" evidence="5">
    <location>
        <begin position="43"/>
        <end position="69"/>
    </location>
</feature>
<feature type="compositionally biased region" description="Basic residues" evidence="5">
    <location>
        <begin position="32"/>
        <end position="42"/>
    </location>
</feature>
<comment type="caution">
    <text evidence="8">The sequence shown here is derived from an EMBL/GenBank/DDBJ whole genome shotgun (WGS) entry which is preliminary data.</text>
</comment>
<evidence type="ECO:0000313" key="8">
    <source>
        <dbReference type="EMBL" id="TKD06324.1"/>
    </source>
</evidence>
<dbReference type="AlphaFoldDB" id="A0A4U1JAK2"/>
<dbReference type="PROSITE" id="PS00109">
    <property type="entry name" value="PROTEIN_KINASE_TYR"/>
    <property type="match status" value="1"/>
</dbReference>
<accession>A0A4U1JAK2</accession>
<dbReference type="Pfam" id="PF00069">
    <property type="entry name" value="Pkinase"/>
    <property type="match status" value="1"/>
</dbReference>
<dbReference type="PANTHER" id="PTHR43289:SF6">
    <property type="entry name" value="SERINE_THREONINE-PROTEIN KINASE NEKL-3"/>
    <property type="match status" value="1"/>
</dbReference>
<keyword evidence="2" id="KW-0547">Nucleotide-binding</keyword>
<feature type="compositionally biased region" description="Basic residues" evidence="5">
    <location>
        <begin position="1"/>
        <end position="12"/>
    </location>
</feature>
<dbReference type="CDD" id="cd14014">
    <property type="entry name" value="STKc_PknB_like"/>
    <property type="match status" value="1"/>
</dbReference>
<evidence type="ECO:0000313" key="9">
    <source>
        <dbReference type="Proteomes" id="UP000309215"/>
    </source>
</evidence>
<feature type="transmembrane region" description="Helical" evidence="6">
    <location>
        <begin position="534"/>
        <end position="555"/>
    </location>
</feature>
<keyword evidence="3 8" id="KW-0418">Kinase</keyword>
<dbReference type="InterPro" id="IPR008266">
    <property type="entry name" value="Tyr_kinase_AS"/>
</dbReference>
<evidence type="ECO:0000256" key="1">
    <source>
        <dbReference type="ARBA" id="ARBA00022679"/>
    </source>
</evidence>
<dbReference type="PANTHER" id="PTHR43289">
    <property type="entry name" value="MITOGEN-ACTIVATED PROTEIN KINASE KINASE KINASE 20-RELATED"/>
    <property type="match status" value="1"/>
</dbReference>
<reference evidence="8 9" key="1">
    <citation type="submission" date="2019-04" db="EMBL/GenBank/DDBJ databases">
        <authorList>
            <person name="Li Y."/>
            <person name="Wang J."/>
        </authorList>
    </citation>
    <scope>NUCLEOTIDE SEQUENCE [LARGE SCALE GENOMIC DNA]</scope>
    <source>
        <strain evidence="8 9">DSM 14668</strain>
    </source>
</reference>
<dbReference type="PROSITE" id="PS50011">
    <property type="entry name" value="PROTEIN_KINASE_DOM"/>
    <property type="match status" value="1"/>
</dbReference>
<feature type="region of interest" description="Disordered" evidence="5">
    <location>
        <begin position="429"/>
        <end position="468"/>
    </location>
</feature>
<evidence type="ECO:0000256" key="6">
    <source>
        <dbReference type="SAM" id="Phobius"/>
    </source>
</evidence>
<dbReference type="SUPFAM" id="SSF56112">
    <property type="entry name" value="Protein kinase-like (PK-like)"/>
    <property type="match status" value="1"/>
</dbReference>
<keyword evidence="6" id="KW-0472">Membrane</keyword>
<dbReference type="Gene3D" id="1.10.510.10">
    <property type="entry name" value="Transferase(Phosphotransferase) domain 1"/>
    <property type="match status" value="1"/>
</dbReference>
<evidence type="ECO:0000256" key="3">
    <source>
        <dbReference type="ARBA" id="ARBA00022777"/>
    </source>
</evidence>
<evidence type="ECO:0000256" key="4">
    <source>
        <dbReference type="ARBA" id="ARBA00022840"/>
    </source>
</evidence>